<organism evidence="2 3">
    <name type="scientific">Cajanus cajan</name>
    <name type="common">Pigeon pea</name>
    <name type="synonym">Cajanus indicus</name>
    <dbReference type="NCBI Taxonomy" id="3821"/>
    <lineage>
        <taxon>Eukaryota</taxon>
        <taxon>Viridiplantae</taxon>
        <taxon>Streptophyta</taxon>
        <taxon>Embryophyta</taxon>
        <taxon>Tracheophyta</taxon>
        <taxon>Spermatophyta</taxon>
        <taxon>Magnoliopsida</taxon>
        <taxon>eudicotyledons</taxon>
        <taxon>Gunneridae</taxon>
        <taxon>Pentapetalae</taxon>
        <taxon>rosids</taxon>
        <taxon>fabids</taxon>
        <taxon>Fabales</taxon>
        <taxon>Fabaceae</taxon>
        <taxon>Papilionoideae</taxon>
        <taxon>50 kb inversion clade</taxon>
        <taxon>NPAAA clade</taxon>
        <taxon>indigoferoid/millettioid clade</taxon>
        <taxon>Phaseoleae</taxon>
        <taxon>Cajanus</taxon>
    </lineage>
</organism>
<name>A0A151U9S7_CAJCA</name>
<gene>
    <name evidence="2" type="ORF">KK1_020278</name>
</gene>
<evidence type="ECO:0000313" key="3">
    <source>
        <dbReference type="Proteomes" id="UP000075243"/>
    </source>
</evidence>
<dbReference type="GO" id="GO:0004523">
    <property type="term" value="F:RNA-DNA hybrid ribonuclease activity"/>
    <property type="evidence" value="ECO:0007669"/>
    <property type="project" value="InterPro"/>
</dbReference>
<keyword evidence="3" id="KW-1185">Reference proteome</keyword>
<dbReference type="Pfam" id="PF13456">
    <property type="entry name" value="RVT_3"/>
    <property type="match status" value="1"/>
</dbReference>
<protein>
    <recommendedName>
        <fullName evidence="1">RNase H type-1 domain-containing protein</fullName>
    </recommendedName>
</protein>
<feature type="domain" description="RNase H type-1" evidence="1">
    <location>
        <begin position="10"/>
        <end position="66"/>
    </location>
</feature>
<dbReference type="InterPro" id="IPR002156">
    <property type="entry name" value="RNaseH_domain"/>
</dbReference>
<dbReference type="EMBL" id="CM003603">
    <property type="protein sequence ID" value="KYP76057.1"/>
    <property type="molecule type" value="Genomic_DNA"/>
</dbReference>
<proteinExistence type="predicted"/>
<accession>A0A151U9S7</accession>
<dbReference type="AlphaFoldDB" id="A0A151U9S7"/>
<dbReference type="Proteomes" id="UP000075243">
    <property type="component" value="Chromosome 1"/>
</dbReference>
<dbReference type="CDD" id="cd06222">
    <property type="entry name" value="RNase_H_like"/>
    <property type="match status" value="1"/>
</dbReference>
<dbReference type="GO" id="GO:0003676">
    <property type="term" value="F:nucleic acid binding"/>
    <property type="evidence" value="ECO:0007669"/>
    <property type="project" value="InterPro"/>
</dbReference>
<evidence type="ECO:0000259" key="1">
    <source>
        <dbReference type="Pfam" id="PF13456"/>
    </source>
</evidence>
<dbReference type="Gramene" id="C.cajan_19698.t">
    <property type="protein sequence ID" value="C.cajan_19698.t.cds1"/>
    <property type="gene ID" value="C.cajan_19698"/>
</dbReference>
<sequence length="73" mass="8073">MTIVWGQPRLVGFGGILRGLVGNWLKCFYGDLGLGNNMKTKLSGLLFGLCLAWRLGYKDVLCVSDSFYAILLE</sequence>
<reference evidence="2 3" key="1">
    <citation type="journal article" date="2012" name="Nat. Biotechnol.">
        <title>Draft genome sequence of pigeonpea (Cajanus cajan), an orphan legume crop of resource-poor farmers.</title>
        <authorList>
            <person name="Varshney R.K."/>
            <person name="Chen W."/>
            <person name="Li Y."/>
            <person name="Bharti A.K."/>
            <person name="Saxena R.K."/>
            <person name="Schlueter J.A."/>
            <person name="Donoghue M.T."/>
            <person name="Azam S."/>
            <person name="Fan G."/>
            <person name="Whaley A.M."/>
            <person name="Farmer A.D."/>
            <person name="Sheridan J."/>
            <person name="Iwata A."/>
            <person name="Tuteja R."/>
            <person name="Penmetsa R.V."/>
            <person name="Wu W."/>
            <person name="Upadhyaya H.D."/>
            <person name="Yang S.P."/>
            <person name="Shah T."/>
            <person name="Saxena K.B."/>
            <person name="Michael T."/>
            <person name="McCombie W.R."/>
            <person name="Yang B."/>
            <person name="Zhang G."/>
            <person name="Yang H."/>
            <person name="Wang J."/>
            <person name="Spillane C."/>
            <person name="Cook D.R."/>
            <person name="May G.D."/>
            <person name="Xu X."/>
            <person name="Jackson S.A."/>
        </authorList>
    </citation>
    <scope>NUCLEOTIDE SEQUENCE [LARGE SCALE GENOMIC DNA]</scope>
    <source>
        <strain evidence="3">cv. Asha</strain>
    </source>
</reference>
<evidence type="ECO:0000313" key="2">
    <source>
        <dbReference type="EMBL" id="KYP76057.1"/>
    </source>
</evidence>
<dbReference type="InterPro" id="IPR044730">
    <property type="entry name" value="RNase_H-like_dom_plant"/>
</dbReference>